<organism evidence="2">
    <name type="scientific">Arundo donax</name>
    <name type="common">Giant reed</name>
    <name type="synonym">Donax arundinaceus</name>
    <dbReference type="NCBI Taxonomy" id="35708"/>
    <lineage>
        <taxon>Eukaryota</taxon>
        <taxon>Viridiplantae</taxon>
        <taxon>Streptophyta</taxon>
        <taxon>Embryophyta</taxon>
        <taxon>Tracheophyta</taxon>
        <taxon>Spermatophyta</taxon>
        <taxon>Magnoliopsida</taxon>
        <taxon>Liliopsida</taxon>
        <taxon>Poales</taxon>
        <taxon>Poaceae</taxon>
        <taxon>PACMAD clade</taxon>
        <taxon>Arundinoideae</taxon>
        <taxon>Arundineae</taxon>
        <taxon>Arundo</taxon>
    </lineage>
</organism>
<name>A0A0A8ZSU2_ARUDO</name>
<accession>A0A0A8ZSU2</accession>
<reference evidence="2" key="2">
    <citation type="journal article" date="2015" name="Data Brief">
        <title>Shoot transcriptome of the giant reed, Arundo donax.</title>
        <authorList>
            <person name="Barrero R.A."/>
            <person name="Guerrero F.D."/>
            <person name="Moolhuijzen P."/>
            <person name="Goolsby J.A."/>
            <person name="Tidwell J."/>
            <person name="Bellgard S.E."/>
            <person name="Bellgard M.I."/>
        </authorList>
    </citation>
    <scope>NUCLEOTIDE SEQUENCE</scope>
    <source>
        <tissue evidence="2">Shoot tissue taken approximately 20 cm above the soil surface</tissue>
    </source>
</reference>
<evidence type="ECO:0000313" key="2">
    <source>
        <dbReference type="EMBL" id="JAD37897.1"/>
    </source>
</evidence>
<dbReference type="EMBL" id="GBRH01259998">
    <property type="protein sequence ID" value="JAD37897.1"/>
    <property type="molecule type" value="Transcribed_RNA"/>
</dbReference>
<feature type="transmembrane region" description="Helical" evidence="1">
    <location>
        <begin position="7"/>
        <end position="27"/>
    </location>
</feature>
<evidence type="ECO:0000256" key="1">
    <source>
        <dbReference type="SAM" id="Phobius"/>
    </source>
</evidence>
<dbReference type="AlphaFoldDB" id="A0A0A8ZSU2"/>
<sequence length="30" mass="3527">MMCDSDCLLCFFLWPLYVLSMLILMLLKIG</sequence>
<keyword evidence="1" id="KW-1133">Transmembrane helix</keyword>
<reference evidence="2" key="1">
    <citation type="submission" date="2014-09" db="EMBL/GenBank/DDBJ databases">
        <authorList>
            <person name="Magalhaes I.L.F."/>
            <person name="Oliveira U."/>
            <person name="Santos F.R."/>
            <person name="Vidigal T.H.D.A."/>
            <person name="Brescovit A.D."/>
            <person name="Santos A.J."/>
        </authorList>
    </citation>
    <scope>NUCLEOTIDE SEQUENCE</scope>
    <source>
        <tissue evidence="2">Shoot tissue taken approximately 20 cm above the soil surface</tissue>
    </source>
</reference>
<keyword evidence="1" id="KW-0472">Membrane</keyword>
<proteinExistence type="predicted"/>
<protein>
    <submittedName>
        <fullName evidence="2">Uncharacterized protein</fullName>
    </submittedName>
</protein>
<keyword evidence="1" id="KW-0812">Transmembrane</keyword>